<protein>
    <submittedName>
        <fullName evidence="1">Uncharacterized protein</fullName>
    </submittedName>
</protein>
<dbReference type="EMBL" id="JAYMYQ010000005">
    <property type="protein sequence ID" value="KAK7328505.1"/>
    <property type="molecule type" value="Genomic_DNA"/>
</dbReference>
<evidence type="ECO:0000313" key="1">
    <source>
        <dbReference type="EMBL" id="KAK7328505.1"/>
    </source>
</evidence>
<name>A0AAN9Q861_CANGL</name>
<organism evidence="1 2">
    <name type="scientific">Canavalia gladiata</name>
    <name type="common">Sword bean</name>
    <name type="synonym">Dolichos gladiatus</name>
    <dbReference type="NCBI Taxonomy" id="3824"/>
    <lineage>
        <taxon>Eukaryota</taxon>
        <taxon>Viridiplantae</taxon>
        <taxon>Streptophyta</taxon>
        <taxon>Embryophyta</taxon>
        <taxon>Tracheophyta</taxon>
        <taxon>Spermatophyta</taxon>
        <taxon>Magnoliopsida</taxon>
        <taxon>eudicotyledons</taxon>
        <taxon>Gunneridae</taxon>
        <taxon>Pentapetalae</taxon>
        <taxon>rosids</taxon>
        <taxon>fabids</taxon>
        <taxon>Fabales</taxon>
        <taxon>Fabaceae</taxon>
        <taxon>Papilionoideae</taxon>
        <taxon>50 kb inversion clade</taxon>
        <taxon>NPAAA clade</taxon>
        <taxon>indigoferoid/millettioid clade</taxon>
        <taxon>Phaseoleae</taxon>
        <taxon>Canavalia</taxon>
    </lineage>
</organism>
<gene>
    <name evidence="1" type="ORF">VNO77_22614</name>
</gene>
<dbReference type="AlphaFoldDB" id="A0AAN9Q861"/>
<comment type="caution">
    <text evidence="1">The sequence shown here is derived from an EMBL/GenBank/DDBJ whole genome shotgun (WGS) entry which is preliminary data.</text>
</comment>
<dbReference type="Proteomes" id="UP001367508">
    <property type="component" value="Unassembled WGS sequence"/>
</dbReference>
<sequence>MVVFFEEVQVAFQAPHTVARAFSDGDGVLGRQANGSDRVFAFEQRCPPWDEVVRETSDQDTGVESLSSKASRVAIALDGGRSNLHRTRKGSY</sequence>
<keyword evidence="2" id="KW-1185">Reference proteome</keyword>
<proteinExistence type="predicted"/>
<evidence type="ECO:0000313" key="2">
    <source>
        <dbReference type="Proteomes" id="UP001367508"/>
    </source>
</evidence>
<reference evidence="1 2" key="1">
    <citation type="submission" date="2024-01" db="EMBL/GenBank/DDBJ databases">
        <title>The genomes of 5 underutilized Papilionoideae crops provide insights into root nodulation and disease resistanc.</title>
        <authorList>
            <person name="Jiang F."/>
        </authorList>
    </citation>
    <scope>NUCLEOTIDE SEQUENCE [LARGE SCALE GENOMIC DNA]</scope>
    <source>
        <strain evidence="1">LVBAO_FW01</strain>
        <tissue evidence="1">Leaves</tissue>
    </source>
</reference>
<accession>A0AAN9Q861</accession>